<organism evidence="2">
    <name type="scientific">Cuerna arida</name>
    <dbReference type="NCBI Taxonomy" id="1464854"/>
    <lineage>
        <taxon>Eukaryota</taxon>
        <taxon>Metazoa</taxon>
        <taxon>Ecdysozoa</taxon>
        <taxon>Arthropoda</taxon>
        <taxon>Hexapoda</taxon>
        <taxon>Insecta</taxon>
        <taxon>Pterygota</taxon>
        <taxon>Neoptera</taxon>
        <taxon>Paraneoptera</taxon>
        <taxon>Hemiptera</taxon>
        <taxon>Auchenorrhyncha</taxon>
        <taxon>Membracoidea</taxon>
        <taxon>Cicadellidae</taxon>
        <taxon>Cicadellinae</taxon>
        <taxon>Proconiini</taxon>
        <taxon>Cuerna</taxon>
    </lineage>
</organism>
<gene>
    <name evidence="2" type="ORF">g.11792</name>
</gene>
<feature type="region of interest" description="Disordered" evidence="1">
    <location>
        <begin position="1"/>
        <end position="27"/>
    </location>
</feature>
<dbReference type="EMBL" id="GECZ01011017">
    <property type="protein sequence ID" value="JAS58752.1"/>
    <property type="molecule type" value="Transcribed_RNA"/>
</dbReference>
<proteinExistence type="predicted"/>
<name>A0A1B6G8H2_9HEMI</name>
<sequence length="165" mass="18725">DGKENKGKNQSNTMIQKTSESSEIKMDSKCVLEDKDKQLDENCETNHNVVNSVAQPRRNENFKKDKFNSIENEGDIHSISLVKNNELIGSEGDKQFFEESSSITNNSDSTKKGIFEVIQNQPQFCEPEDISTSFLEDLSFDESTFKEPIKLDNGKRCKVIAVEHL</sequence>
<evidence type="ECO:0000313" key="2">
    <source>
        <dbReference type="EMBL" id="JAS58752.1"/>
    </source>
</evidence>
<feature type="compositionally biased region" description="Polar residues" evidence="1">
    <location>
        <begin position="8"/>
        <end position="19"/>
    </location>
</feature>
<feature type="non-terminal residue" evidence="2">
    <location>
        <position position="165"/>
    </location>
</feature>
<protein>
    <submittedName>
        <fullName evidence="2">Uncharacterized protein</fullName>
    </submittedName>
</protein>
<dbReference type="AlphaFoldDB" id="A0A1B6G8H2"/>
<accession>A0A1B6G8H2</accession>
<feature type="non-terminal residue" evidence="2">
    <location>
        <position position="1"/>
    </location>
</feature>
<reference evidence="2" key="1">
    <citation type="submission" date="2015-11" db="EMBL/GenBank/DDBJ databases">
        <title>De novo transcriptome assembly of four potential Pierce s Disease insect vectors from Arizona vineyards.</title>
        <authorList>
            <person name="Tassone E.E."/>
        </authorList>
    </citation>
    <scope>NUCLEOTIDE SEQUENCE</scope>
</reference>
<evidence type="ECO:0000256" key="1">
    <source>
        <dbReference type="SAM" id="MobiDB-lite"/>
    </source>
</evidence>